<evidence type="ECO:0000256" key="9">
    <source>
        <dbReference type="SAM" id="Phobius"/>
    </source>
</evidence>
<evidence type="ECO:0000256" key="1">
    <source>
        <dbReference type="ARBA" id="ARBA00004141"/>
    </source>
</evidence>
<keyword evidence="6 8" id="KW-0472">Membrane</keyword>
<keyword evidence="3 8" id="KW-0812">Transmembrane</keyword>
<keyword evidence="7 8" id="KW-0568">Pathogenesis-related protein</keyword>
<feature type="transmembrane region" description="Helical" evidence="9">
    <location>
        <begin position="149"/>
        <end position="177"/>
    </location>
</feature>
<accession>A0AAW1VG87</accession>
<comment type="similarity">
    <text evidence="2 8">Belongs to the MLO family.</text>
</comment>
<dbReference type="PANTHER" id="PTHR31942">
    <property type="entry name" value="MLO-LIKE PROTEIN 1"/>
    <property type="match status" value="1"/>
</dbReference>
<dbReference type="EMBL" id="JBEDUW010000263">
    <property type="protein sequence ID" value="KAK9902318.1"/>
    <property type="molecule type" value="Genomic_DNA"/>
</dbReference>
<feature type="transmembrane region" description="Helical" evidence="9">
    <location>
        <begin position="351"/>
        <end position="374"/>
    </location>
</feature>
<reference evidence="10 11" key="1">
    <citation type="journal article" date="2023" name="G3 (Bethesda)">
        <title>A chromosome-length genome assembly and annotation of blackberry (Rubus argutus, cv. 'Hillquist').</title>
        <authorList>
            <person name="Bruna T."/>
            <person name="Aryal R."/>
            <person name="Dudchenko O."/>
            <person name="Sargent D.J."/>
            <person name="Mead D."/>
            <person name="Buti M."/>
            <person name="Cavallini A."/>
            <person name="Hytonen T."/>
            <person name="Andres J."/>
            <person name="Pham M."/>
            <person name="Weisz D."/>
            <person name="Mascagni F."/>
            <person name="Usai G."/>
            <person name="Natali L."/>
            <person name="Bassil N."/>
            <person name="Fernandez G.E."/>
            <person name="Lomsadze A."/>
            <person name="Armour M."/>
            <person name="Olukolu B."/>
            <person name="Poorten T."/>
            <person name="Britton C."/>
            <person name="Davik J."/>
            <person name="Ashrafi H."/>
            <person name="Aiden E.L."/>
            <person name="Borodovsky M."/>
            <person name="Worthington M."/>
        </authorList>
    </citation>
    <scope>NUCLEOTIDE SEQUENCE [LARGE SCALE GENOMIC DNA]</scope>
    <source>
        <strain evidence="10">PI 553951</strain>
    </source>
</reference>
<dbReference type="GO" id="GO:0006952">
    <property type="term" value="P:defense response"/>
    <property type="evidence" value="ECO:0007669"/>
    <property type="project" value="UniProtKB-KW"/>
</dbReference>
<comment type="subcellular location">
    <subcellularLocation>
        <location evidence="1 8">Membrane</location>
        <topology evidence="1 8">Multi-pass membrane protein</topology>
    </subcellularLocation>
</comment>
<evidence type="ECO:0000313" key="11">
    <source>
        <dbReference type="Proteomes" id="UP001457282"/>
    </source>
</evidence>
<dbReference type="Pfam" id="PF03094">
    <property type="entry name" value="Mlo"/>
    <property type="match status" value="1"/>
</dbReference>
<keyword evidence="5 8" id="KW-1133">Transmembrane helix</keyword>
<keyword evidence="8" id="KW-0112">Calmodulin-binding</keyword>
<keyword evidence="4 8" id="KW-0611">Plant defense</keyword>
<comment type="function">
    <text evidence="8">May be involved in modulation of pathogen defense and leaf cell death.</text>
</comment>
<comment type="caution">
    <text evidence="10">The sequence shown here is derived from an EMBL/GenBank/DDBJ whole genome shotgun (WGS) entry which is preliminary data.</text>
</comment>
<evidence type="ECO:0000313" key="10">
    <source>
        <dbReference type="EMBL" id="KAK9902318.1"/>
    </source>
</evidence>
<dbReference type="PANTHER" id="PTHR31942:SF52">
    <property type="entry name" value="MLO-LIKE PROTEIN 1"/>
    <property type="match status" value="1"/>
</dbReference>
<dbReference type="GO" id="GO:0016020">
    <property type="term" value="C:membrane"/>
    <property type="evidence" value="ECO:0007669"/>
    <property type="project" value="UniProtKB-SubCell"/>
</dbReference>
<evidence type="ECO:0000256" key="7">
    <source>
        <dbReference type="ARBA" id="ARBA00023265"/>
    </source>
</evidence>
<keyword evidence="11" id="KW-1185">Reference proteome</keyword>
<dbReference type="Proteomes" id="UP001457282">
    <property type="component" value="Unassembled WGS sequence"/>
</dbReference>
<feature type="transmembrane region" description="Helical" evidence="9">
    <location>
        <begin position="294"/>
        <end position="311"/>
    </location>
</feature>
<comment type="domain">
    <text evidence="8">The C-terminus contains a calmodulin-binding domain, which binds calmodulin in a calcium-dependent fashion.</text>
</comment>
<evidence type="ECO:0000256" key="8">
    <source>
        <dbReference type="RuleBase" id="RU280816"/>
    </source>
</evidence>
<dbReference type="GO" id="GO:0005516">
    <property type="term" value="F:calmodulin binding"/>
    <property type="evidence" value="ECO:0007669"/>
    <property type="project" value="UniProtKB-KW"/>
</dbReference>
<organism evidence="10 11">
    <name type="scientific">Rubus argutus</name>
    <name type="common">Southern blackberry</name>
    <dbReference type="NCBI Taxonomy" id="59490"/>
    <lineage>
        <taxon>Eukaryota</taxon>
        <taxon>Viridiplantae</taxon>
        <taxon>Streptophyta</taxon>
        <taxon>Embryophyta</taxon>
        <taxon>Tracheophyta</taxon>
        <taxon>Spermatophyta</taxon>
        <taxon>Magnoliopsida</taxon>
        <taxon>eudicotyledons</taxon>
        <taxon>Gunneridae</taxon>
        <taxon>Pentapetalae</taxon>
        <taxon>rosids</taxon>
        <taxon>fabids</taxon>
        <taxon>Rosales</taxon>
        <taxon>Rosaceae</taxon>
        <taxon>Rosoideae</taxon>
        <taxon>Rosoideae incertae sedis</taxon>
        <taxon>Rubus</taxon>
    </lineage>
</organism>
<feature type="transmembrane region" description="Helical" evidence="9">
    <location>
        <begin position="17"/>
        <end position="37"/>
    </location>
</feature>
<gene>
    <name evidence="8" type="primary">MLO</name>
    <name evidence="10" type="ORF">M0R45_001739</name>
</gene>
<name>A0AAW1VG87_RUBAR</name>
<protein>
    <recommendedName>
        <fullName evidence="8">MLO-like protein</fullName>
    </recommendedName>
</protein>
<dbReference type="InterPro" id="IPR004326">
    <property type="entry name" value="Mlo"/>
</dbReference>
<dbReference type="AlphaFoldDB" id="A0AAW1VG87"/>
<sequence length="460" mass="51946">MAGGGSEGPTLEFTPTWVVAGVCSVIVAVSLAAERGLHSARKYLKKKNQNPLYEALLKVKEELMLLGFISLLLTVCQNTITKICIKESVMEKWLPCKAKLKAKATAHFELESISGITRRLLAAGGEAQLGYCAKKGKVPLLSVEAFHHLHIFIFVLAIVHVTFCALTICLTISLSTFRYANGSSGRSQLQKSIMIWKLHKKSSPMYKSTILSKTIIGVSHSFNNQFYGSMTKSDYLTLRLGFISTHCRANPKFDFHDYMVRALEDDFRKVVGISWYLWVFVVFFLVLNVDGWHAYFWIAFIPFILLLALGTKLQHVITQLAHEVAEKHVAVQGDLIVKPSDEHFWFGRPKFVLFLIHFILFQNAFKMAFFFWIWVQYGFDSCIMGKVRYIVPRLVIGVFIQVLCSYSTLPLYAIVTQMGTNFKRAIFDSDIHAGLVGWAQNAKRRRESSDGSGEVELGNS</sequence>
<evidence type="ECO:0000256" key="4">
    <source>
        <dbReference type="ARBA" id="ARBA00022821"/>
    </source>
</evidence>
<evidence type="ECO:0000256" key="6">
    <source>
        <dbReference type="ARBA" id="ARBA00023136"/>
    </source>
</evidence>
<feature type="transmembrane region" description="Helical" evidence="9">
    <location>
        <begin position="270"/>
        <end position="288"/>
    </location>
</feature>
<evidence type="ECO:0000256" key="5">
    <source>
        <dbReference type="ARBA" id="ARBA00022989"/>
    </source>
</evidence>
<feature type="transmembrane region" description="Helical" evidence="9">
    <location>
        <begin position="394"/>
        <end position="415"/>
    </location>
</feature>
<evidence type="ECO:0000256" key="3">
    <source>
        <dbReference type="ARBA" id="ARBA00022692"/>
    </source>
</evidence>
<evidence type="ECO:0000256" key="2">
    <source>
        <dbReference type="ARBA" id="ARBA00006574"/>
    </source>
</evidence>
<proteinExistence type="inferred from homology"/>